<keyword evidence="7" id="KW-1185">Reference proteome</keyword>
<dbReference type="PaxDb" id="3218-PP1S327_42V6.1"/>
<feature type="domain" description="Fe2OG dioxygenase" evidence="4">
    <location>
        <begin position="273"/>
        <end position="379"/>
    </location>
</feature>
<dbReference type="OrthoDB" id="288590at2759"/>
<evidence type="ECO:0000256" key="1">
    <source>
        <dbReference type="ARBA" id="ARBA00022723"/>
    </source>
</evidence>
<evidence type="ECO:0000256" key="2">
    <source>
        <dbReference type="ARBA" id="ARBA00023004"/>
    </source>
</evidence>
<dbReference type="KEGG" id="ppp:112293039"/>
<sequence>MLRFCRGSDLICPLSLAQSDFLPSNGVGFRGESMSVTLNRSKWSLMRPNLRDMSGASRIVRGGARIPVMVNSLMRTEGVACELGGDITTGIGSSETTEIAVLDMGAYFGEDTGAREEFVENLGDQCHRVGLFYVKNHGIPQELCDSMLAVARQFFDLPISVKNEIDYTASSQFRGYMKIGVENTAGLVDFREQIEFGPEENAETNMGENIDSIFMRLRGPNQWPPAACIPEFRSIAMEFMEQMNVFSMHLMQALALSLGLDQDFFDSTFLPHPHYQMKVARYPPRSTEDGDAEVGTFGVGPHSDTGFLSLLLQDGVGGLQAQTVDGLWVDVPPIEGTLVVNLGEMLQLATHGYYLATVHRVLSLPGTRSRYSIPFFFNPRLDAEAKSIDIKSITSKEWRDTTTKGGESTHGGRNKLHPVFGINTFKSFVRSHPQVAMRHHPDLIDAQGNLVLDRLLG</sequence>
<organism evidence="5">
    <name type="scientific">Physcomitrium patens</name>
    <name type="common">Spreading-leaved earth moss</name>
    <name type="synonym">Physcomitrella patens</name>
    <dbReference type="NCBI Taxonomy" id="3218"/>
    <lineage>
        <taxon>Eukaryota</taxon>
        <taxon>Viridiplantae</taxon>
        <taxon>Streptophyta</taxon>
        <taxon>Embryophyta</taxon>
        <taxon>Bryophyta</taxon>
        <taxon>Bryophytina</taxon>
        <taxon>Bryopsida</taxon>
        <taxon>Funariidae</taxon>
        <taxon>Funariales</taxon>
        <taxon>Funariaceae</taxon>
        <taxon>Physcomitrium</taxon>
    </lineage>
</organism>
<dbReference type="InterPro" id="IPR026992">
    <property type="entry name" value="DIOX_N"/>
</dbReference>
<evidence type="ECO:0000259" key="4">
    <source>
        <dbReference type="PROSITE" id="PS51471"/>
    </source>
</evidence>
<protein>
    <recommendedName>
        <fullName evidence="4">Fe2OG dioxygenase domain-containing protein</fullName>
    </recommendedName>
</protein>
<dbReference type="PROSITE" id="PS51471">
    <property type="entry name" value="FE2OG_OXY"/>
    <property type="match status" value="1"/>
</dbReference>
<dbReference type="InterPro" id="IPR050231">
    <property type="entry name" value="Iron_ascorbate_oxido_reductase"/>
</dbReference>
<dbReference type="SUPFAM" id="SSF51197">
    <property type="entry name" value="Clavaminate synthase-like"/>
    <property type="match status" value="1"/>
</dbReference>
<proteinExistence type="inferred from homology"/>
<reference evidence="5 7" key="2">
    <citation type="journal article" date="2018" name="Plant J.">
        <title>The Physcomitrella patens chromosome-scale assembly reveals moss genome structure and evolution.</title>
        <authorList>
            <person name="Lang D."/>
            <person name="Ullrich K.K."/>
            <person name="Murat F."/>
            <person name="Fuchs J."/>
            <person name="Jenkins J."/>
            <person name="Haas F.B."/>
            <person name="Piednoel M."/>
            <person name="Gundlach H."/>
            <person name="Van Bel M."/>
            <person name="Meyberg R."/>
            <person name="Vives C."/>
            <person name="Morata J."/>
            <person name="Symeonidi A."/>
            <person name="Hiss M."/>
            <person name="Muchero W."/>
            <person name="Kamisugi Y."/>
            <person name="Saleh O."/>
            <person name="Blanc G."/>
            <person name="Decker E.L."/>
            <person name="van Gessel N."/>
            <person name="Grimwood J."/>
            <person name="Hayes R.D."/>
            <person name="Graham S.W."/>
            <person name="Gunter L.E."/>
            <person name="McDaniel S.F."/>
            <person name="Hoernstein S.N.W."/>
            <person name="Larsson A."/>
            <person name="Li F.W."/>
            <person name="Perroud P.F."/>
            <person name="Phillips J."/>
            <person name="Ranjan P."/>
            <person name="Rokshar D.S."/>
            <person name="Rothfels C.J."/>
            <person name="Schneider L."/>
            <person name="Shu S."/>
            <person name="Stevenson D.W."/>
            <person name="Thummler F."/>
            <person name="Tillich M."/>
            <person name="Villarreal Aguilar J.C."/>
            <person name="Widiez T."/>
            <person name="Wong G.K."/>
            <person name="Wymore A."/>
            <person name="Zhang Y."/>
            <person name="Zimmer A.D."/>
            <person name="Quatrano R.S."/>
            <person name="Mayer K.F.X."/>
            <person name="Goodstein D."/>
            <person name="Casacuberta J.M."/>
            <person name="Vandepoele K."/>
            <person name="Reski R."/>
            <person name="Cuming A.C."/>
            <person name="Tuskan G.A."/>
            <person name="Maumus F."/>
            <person name="Salse J."/>
            <person name="Schmutz J."/>
            <person name="Rensing S.A."/>
        </authorList>
    </citation>
    <scope>NUCLEOTIDE SEQUENCE [LARGE SCALE GENOMIC DNA]</scope>
    <source>
        <strain evidence="6 7">cv. Gransden 2004</strain>
    </source>
</reference>
<dbReference type="Gramene" id="Pp3c16_20080V3.2">
    <property type="protein sequence ID" value="Pp3c16_20080V3.2"/>
    <property type="gene ID" value="Pp3c16_20080"/>
</dbReference>
<reference evidence="6" key="3">
    <citation type="submission" date="2020-12" db="UniProtKB">
        <authorList>
            <consortium name="EnsemblPlants"/>
        </authorList>
    </citation>
    <scope>IDENTIFICATION</scope>
</reference>
<dbReference type="GO" id="GO:0046872">
    <property type="term" value="F:metal ion binding"/>
    <property type="evidence" value="ECO:0007669"/>
    <property type="project" value="UniProtKB-KW"/>
</dbReference>
<dbReference type="EnsemblPlants" id="Pp3c16_20080V3.1">
    <property type="protein sequence ID" value="Pp3c16_20080V3.1"/>
    <property type="gene ID" value="Pp3c16_20080"/>
</dbReference>
<dbReference type="Pfam" id="PF03171">
    <property type="entry name" value="2OG-FeII_Oxy"/>
    <property type="match status" value="1"/>
</dbReference>
<keyword evidence="2 3" id="KW-0408">Iron</keyword>
<dbReference type="PANTHER" id="PTHR47990">
    <property type="entry name" value="2-OXOGLUTARATE (2OG) AND FE(II)-DEPENDENT OXYGENASE SUPERFAMILY PROTEIN-RELATED"/>
    <property type="match status" value="1"/>
</dbReference>
<dbReference type="Pfam" id="PF14226">
    <property type="entry name" value="DIOX_N"/>
    <property type="match status" value="1"/>
</dbReference>
<dbReference type="RefSeq" id="XP_024397834.1">
    <property type="nucleotide sequence ID" value="XM_024542066.2"/>
</dbReference>
<evidence type="ECO:0000313" key="6">
    <source>
        <dbReference type="EnsemblPlants" id="Pp3c16_20080V3.1"/>
    </source>
</evidence>
<dbReference type="InterPro" id="IPR005123">
    <property type="entry name" value="Oxoglu/Fe-dep_dioxygenase_dom"/>
</dbReference>
<name>A0A2K1J9E9_PHYPA</name>
<evidence type="ECO:0000256" key="3">
    <source>
        <dbReference type="RuleBase" id="RU003682"/>
    </source>
</evidence>
<dbReference type="EMBL" id="ABEU02000016">
    <property type="protein sequence ID" value="PNR38151.1"/>
    <property type="molecule type" value="Genomic_DNA"/>
</dbReference>
<dbReference type="InterPro" id="IPR027443">
    <property type="entry name" value="IPNS-like_sf"/>
</dbReference>
<dbReference type="OMA" id="SMHLMQA"/>
<dbReference type="Gene3D" id="2.60.120.330">
    <property type="entry name" value="B-lactam Antibiotic, Isopenicillin N Synthase, Chain"/>
    <property type="match status" value="1"/>
</dbReference>
<evidence type="ECO:0000313" key="7">
    <source>
        <dbReference type="Proteomes" id="UP000006727"/>
    </source>
</evidence>
<gene>
    <name evidence="6" type="primary">LOC112293039</name>
    <name evidence="5" type="ORF">PHYPA_021262</name>
</gene>
<dbReference type="Gramene" id="Pp3c16_20080V3.1">
    <property type="protein sequence ID" value="Pp3c16_20080V3.1"/>
    <property type="gene ID" value="Pp3c16_20080"/>
</dbReference>
<comment type="similarity">
    <text evidence="3">Belongs to the iron/ascorbate-dependent oxidoreductase family.</text>
</comment>
<dbReference type="GO" id="GO:0016491">
    <property type="term" value="F:oxidoreductase activity"/>
    <property type="evidence" value="ECO:0007669"/>
    <property type="project" value="UniProtKB-KW"/>
</dbReference>
<dbReference type="PRINTS" id="PR00682">
    <property type="entry name" value="IPNSYNTHASE"/>
</dbReference>
<dbReference type="FunFam" id="2.60.120.330:FF:000057">
    <property type="entry name" value="Oxidoreductase, 2OG-Fe(II) oxygenase family, putative"/>
    <property type="match status" value="1"/>
</dbReference>
<dbReference type="EnsemblPlants" id="Pp3c16_20080V3.2">
    <property type="protein sequence ID" value="Pp3c16_20080V3.2"/>
    <property type="gene ID" value="Pp3c16_20080"/>
</dbReference>
<dbReference type="AlphaFoldDB" id="A0A2K1J9E9"/>
<keyword evidence="1 3" id="KW-0479">Metal-binding</keyword>
<reference evidence="5 7" key="1">
    <citation type="journal article" date="2008" name="Science">
        <title>The Physcomitrella genome reveals evolutionary insights into the conquest of land by plants.</title>
        <authorList>
            <person name="Rensing S."/>
            <person name="Lang D."/>
            <person name="Zimmer A."/>
            <person name="Terry A."/>
            <person name="Salamov A."/>
            <person name="Shapiro H."/>
            <person name="Nishiyama T."/>
            <person name="Perroud P.-F."/>
            <person name="Lindquist E."/>
            <person name="Kamisugi Y."/>
            <person name="Tanahashi T."/>
            <person name="Sakakibara K."/>
            <person name="Fujita T."/>
            <person name="Oishi K."/>
            <person name="Shin-I T."/>
            <person name="Kuroki Y."/>
            <person name="Toyoda A."/>
            <person name="Suzuki Y."/>
            <person name="Hashimoto A."/>
            <person name="Yamaguchi K."/>
            <person name="Sugano A."/>
            <person name="Kohara Y."/>
            <person name="Fujiyama A."/>
            <person name="Anterola A."/>
            <person name="Aoki S."/>
            <person name="Ashton N."/>
            <person name="Barbazuk W.B."/>
            <person name="Barker E."/>
            <person name="Bennetzen J."/>
            <person name="Bezanilla M."/>
            <person name="Blankenship R."/>
            <person name="Cho S.H."/>
            <person name="Dutcher S."/>
            <person name="Estelle M."/>
            <person name="Fawcett J.A."/>
            <person name="Gundlach H."/>
            <person name="Hanada K."/>
            <person name="Heyl A."/>
            <person name="Hicks K.A."/>
            <person name="Hugh J."/>
            <person name="Lohr M."/>
            <person name="Mayer K."/>
            <person name="Melkozernov A."/>
            <person name="Murata T."/>
            <person name="Nelson D."/>
            <person name="Pils B."/>
            <person name="Prigge M."/>
            <person name="Reiss B."/>
            <person name="Renner T."/>
            <person name="Rombauts S."/>
            <person name="Rushton P."/>
            <person name="Sanderfoot A."/>
            <person name="Schween G."/>
            <person name="Shiu S.-H."/>
            <person name="Stueber K."/>
            <person name="Theodoulou F.L."/>
            <person name="Tu H."/>
            <person name="Van de Peer Y."/>
            <person name="Verrier P.J."/>
            <person name="Waters E."/>
            <person name="Wood A."/>
            <person name="Yang L."/>
            <person name="Cove D."/>
            <person name="Cuming A."/>
            <person name="Hasebe M."/>
            <person name="Lucas S."/>
            <person name="Mishler D.B."/>
            <person name="Reski R."/>
            <person name="Grigoriev I."/>
            <person name="Quatrano R.S."/>
            <person name="Boore J.L."/>
        </authorList>
    </citation>
    <scope>NUCLEOTIDE SEQUENCE [LARGE SCALE GENOMIC DNA]</scope>
    <source>
        <strain evidence="6 7">cv. Gransden 2004</strain>
    </source>
</reference>
<keyword evidence="3" id="KW-0560">Oxidoreductase</keyword>
<dbReference type="Proteomes" id="UP000006727">
    <property type="component" value="Chromosome 16"/>
</dbReference>
<dbReference type="GeneID" id="112293039"/>
<dbReference type="InterPro" id="IPR044861">
    <property type="entry name" value="IPNS-like_FE2OG_OXY"/>
</dbReference>
<evidence type="ECO:0000313" key="5">
    <source>
        <dbReference type="EMBL" id="PNR38151.1"/>
    </source>
</evidence>
<accession>A0A2K1J9E9</accession>